<reference evidence="1 2" key="1">
    <citation type="submission" date="2015-04" db="EMBL/GenBank/DDBJ databases">
        <title>Comparative genomics of rhizobia nodulating Arachis hypogaea in China.</title>
        <authorList>
            <person name="Li Y."/>
        </authorList>
    </citation>
    <scope>NUCLEOTIDE SEQUENCE [LARGE SCALE GENOMIC DNA]</scope>
    <source>
        <strain evidence="1 2">CCBAU 51787</strain>
    </source>
</reference>
<dbReference type="Proteomes" id="UP000290565">
    <property type="component" value="Unassembled WGS sequence"/>
</dbReference>
<protein>
    <recommendedName>
        <fullName evidence="3">HEPN AbiU2-like domain-containing protein</fullName>
    </recommendedName>
</protein>
<evidence type="ECO:0000313" key="1">
    <source>
        <dbReference type="EMBL" id="RXH40995.1"/>
    </source>
</evidence>
<accession>A0A4Q0SMG7</accession>
<comment type="caution">
    <text evidence="1">The sequence shown here is derived from an EMBL/GenBank/DDBJ whole genome shotgun (WGS) entry which is preliminary data.</text>
</comment>
<organism evidence="1 2">
    <name type="scientific">Bradyrhizobium zhanjiangense</name>
    <dbReference type="NCBI Taxonomy" id="1325107"/>
    <lineage>
        <taxon>Bacteria</taxon>
        <taxon>Pseudomonadati</taxon>
        <taxon>Pseudomonadota</taxon>
        <taxon>Alphaproteobacteria</taxon>
        <taxon>Hyphomicrobiales</taxon>
        <taxon>Nitrobacteraceae</taxon>
        <taxon>Bradyrhizobium</taxon>
    </lineage>
</organism>
<sequence>MMNSADPRVEFILQNASRLIVVATRCAWSFGAADGLNDILASRPDHHGEWRQPVSVLHRDVLLMAALRVSILLDADRTAVSFQTVYHALKEPAVQATLLQALDAKCGPDVFTPTRGDLIGTYLQTYSEIDWNVHGRLVHLRNLGIAHLSLDQLRKSVTLPELRAMVELVARLASTLQQFLQTDTAFHGDMVEECRDQVKRVIDCGPE</sequence>
<evidence type="ECO:0008006" key="3">
    <source>
        <dbReference type="Google" id="ProtNLM"/>
    </source>
</evidence>
<evidence type="ECO:0000313" key="2">
    <source>
        <dbReference type="Proteomes" id="UP000290565"/>
    </source>
</evidence>
<proteinExistence type="predicted"/>
<dbReference type="AlphaFoldDB" id="A0A4Q0SMG7"/>
<name>A0A4Q0SMG7_9BRAD</name>
<dbReference type="RefSeq" id="WP_128935784.1">
    <property type="nucleotide sequence ID" value="NZ_CP022221.1"/>
</dbReference>
<gene>
    <name evidence="1" type="ORF">XH94_10245</name>
</gene>
<dbReference type="EMBL" id="LBJM01000028">
    <property type="protein sequence ID" value="RXH40995.1"/>
    <property type="molecule type" value="Genomic_DNA"/>
</dbReference>